<name>A0AB74F1X7_9FIRM</name>
<dbReference type="RefSeq" id="WP_143163944.1">
    <property type="nucleotide sequence ID" value="NZ_FRBP01000009.1"/>
</dbReference>
<evidence type="ECO:0000313" key="2">
    <source>
        <dbReference type="Proteomes" id="UP000184012"/>
    </source>
</evidence>
<protein>
    <submittedName>
        <fullName evidence="1">Uncharacterized protein</fullName>
    </submittedName>
</protein>
<organism evidence="1 2">
    <name type="scientific">Eubacterium callanderi</name>
    <dbReference type="NCBI Taxonomy" id="53442"/>
    <lineage>
        <taxon>Bacteria</taxon>
        <taxon>Bacillati</taxon>
        <taxon>Bacillota</taxon>
        <taxon>Clostridia</taxon>
        <taxon>Eubacteriales</taxon>
        <taxon>Eubacteriaceae</taxon>
        <taxon>Eubacterium</taxon>
    </lineage>
</organism>
<dbReference type="EMBL" id="FRBP01000009">
    <property type="protein sequence ID" value="SHL95724.1"/>
    <property type="molecule type" value="Genomic_DNA"/>
</dbReference>
<sequence length="179" mass="20952">MDSFQGASFSSKIFFLLPEDFCCKRRSLRYRSPIRLLALSSLPAKFPLEIWTPFKEHRFFGNSFFLSGKFPHHLRLLRYRSPIRLLALSLLPAKFPLEIWTPFKEHRFFGNSFFLSGKFPHHLRLLRYRSPIRLLALSSLPAKFPLEIWTQLHYTKSGLNVQGYYKSSSLSEAGGFMKS</sequence>
<gene>
    <name evidence="1" type="ORF">SAMN04515649_109177</name>
</gene>
<dbReference type="Proteomes" id="UP000184012">
    <property type="component" value="Unassembled WGS sequence"/>
</dbReference>
<evidence type="ECO:0000313" key="1">
    <source>
        <dbReference type="EMBL" id="SHL95724.1"/>
    </source>
</evidence>
<accession>A0AB74F1X7</accession>
<comment type="caution">
    <text evidence="1">The sequence shown here is derived from an EMBL/GenBank/DDBJ whole genome shotgun (WGS) entry which is preliminary data.</text>
</comment>
<dbReference type="AlphaFoldDB" id="A0AB74F1X7"/>
<reference evidence="1 2" key="1">
    <citation type="submission" date="2016-11" db="EMBL/GenBank/DDBJ databases">
        <authorList>
            <person name="Varghese N."/>
            <person name="Submissions S."/>
        </authorList>
    </citation>
    <scope>NUCLEOTIDE SEQUENCE [LARGE SCALE GENOMIC DNA]</scope>
    <source>
        <strain evidence="1 2">FD</strain>
    </source>
</reference>
<proteinExistence type="predicted"/>